<gene>
    <name evidence="3" type="ORF">WJU22_19860</name>
</gene>
<keyword evidence="4" id="KW-1185">Reference proteome</keyword>
<reference evidence="3 4" key="1">
    <citation type="submission" date="2024-03" db="EMBL/GenBank/DDBJ databases">
        <title>Chitinophaga caseinilytica sp. nov., a casein hydrolysing bacterium isolated from forest soil.</title>
        <authorList>
            <person name="Lee D.S."/>
            <person name="Han D.M."/>
            <person name="Baek J.H."/>
            <person name="Choi D.G."/>
            <person name="Jeon J.H."/>
            <person name="Jeon C.O."/>
        </authorList>
    </citation>
    <scope>NUCLEOTIDE SEQUENCE [LARGE SCALE GENOMIC DNA]</scope>
    <source>
        <strain evidence="3 4">KACC 19118</strain>
    </source>
</reference>
<organism evidence="3 4">
    <name type="scientific">Chitinophaga caseinilytica</name>
    <dbReference type="NCBI Taxonomy" id="2267521"/>
    <lineage>
        <taxon>Bacteria</taxon>
        <taxon>Pseudomonadati</taxon>
        <taxon>Bacteroidota</taxon>
        <taxon>Chitinophagia</taxon>
        <taxon>Chitinophagales</taxon>
        <taxon>Chitinophagaceae</taxon>
        <taxon>Chitinophaga</taxon>
    </lineage>
</organism>
<sequence length="173" mass="19858">MSTTIQATANTMTPEQIRKHWQGHRALTRRVIDAFPEKELYEYSIGGMRPFAAMAMELALIAAKGTNGFLTNDWNEATSESVSARVKDYTPPATKAELLQLWDDITAEIDRVWPQIAPERWLETVNAFGYGEQPMVGSWFYFLDNENHHRGQGYVYLRSLGIEPPPFWERAMM</sequence>
<evidence type="ECO:0000313" key="4">
    <source>
        <dbReference type="Proteomes" id="UP001449657"/>
    </source>
</evidence>
<dbReference type="Pfam" id="PF05163">
    <property type="entry name" value="DinB"/>
    <property type="match status" value="1"/>
</dbReference>
<evidence type="ECO:0000256" key="2">
    <source>
        <dbReference type="ARBA" id="ARBA00022723"/>
    </source>
</evidence>
<dbReference type="RefSeq" id="WP_341839912.1">
    <property type="nucleotide sequence ID" value="NZ_CP149792.1"/>
</dbReference>
<evidence type="ECO:0000256" key="1">
    <source>
        <dbReference type="ARBA" id="ARBA00008635"/>
    </source>
</evidence>
<dbReference type="Proteomes" id="UP001449657">
    <property type="component" value="Chromosome"/>
</dbReference>
<name>A0ABZ2Z1E9_9BACT</name>
<dbReference type="EMBL" id="CP150096">
    <property type="protein sequence ID" value="WZN45157.1"/>
    <property type="molecule type" value="Genomic_DNA"/>
</dbReference>
<dbReference type="Gene3D" id="1.20.120.450">
    <property type="entry name" value="dinb family like domain"/>
    <property type="match status" value="1"/>
</dbReference>
<comment type="similarity">
    <text evidence="1">Belongs to the DinB family.</text>
</comment>
<proteinExistence type="inferred from homology"/>
<evidence type="ECO:0000313" key="3">
    <source>
        <dbReference type="EMBL" id="WZN45157.1"/>
    </source>
</evidence>
<dbReference type="SUPFAM" id="SSF109854">
    <property type="entry name" value="DinB/YfiT-like putative metalloenzymes"/>
    <property type="match status" value="1"/>
</dbReference>
<dbReference type="InterPro" id="IPR007837">
    <property type="entry name" value="DinB"/>
</dbReference>
<accession>A0ABZ2Z1E9</accession>
<protein>
    <submittedName>
        <fullName evidence="3">DinB family protein</fullName>
    </submittedName>
</protein>
<dbReference type="InterPro" id="IPR034660">
    <property type="entry name" value="DinB/YfiT-like"/>
</dbReference>
<keyword evidence="2" id="KW-0479">Metal-binding</keyword>